<evidence type="ECO:0000313" key="4">
    <source>
        <dbReference type="Proteomes" id="UP001500279"/>
    </source>
</evidence>
<sequence>MLDLACGRGRHARWWAARGHAVTAVDRDAEALHSLAGVAGIEVVQAELEEQTWPLAGRCFDLVVVTNYLWRPRFDALLDTVAPGGLLLYETFTAGQETIGRPARAEFLLQPGELLQRCAGWQVQGFEQGLLAAPARFVQRVAARRPAAAADRHDAQRNSLPEWPLSQG</sequence>
<evidence type="ECO:0000259" key="2">
    <source>
        <dbReference type="Pfam" id="PF13649"/>
    </source>
</evidence>
<gene>
    <name evidence="3" type="ORF">GCM10009107_47770</name>
</gene>
<dbReference type="InterPro" id="IPR041698">
    <property type="entry name" value="Methyltransf_25"/>
</dbReference>
<dbReference type="InterPro" id="IPR029063">
    <property type="entry name" value="SAM-dependent_MTases_sf"/>
</dbReference>
<dbReference type="EMBL" id="BAAAEW010000033">
    <property type="protein sequence ID" value="GAA0762868.1"/>
    <property type="molecule type" value="Genomic_DNA"/>
</dbReference>
<comment type="caution">
    <text evidence="3">The sequence shown here is derived from an EMBL/GenBank/DDBJ whole genome shotgun (WGS) entry which is preliminary data.</text>
</comment>
<dbReference type="Gene3D" id="3.40.50.150">
    <property type="entry name" value="Vaccinia Virus protein VP39"/>
    <property type="match status" value="1"/>
</dbReference>
<evidence type="ECO:0000313" key="3">
    <source>
        <dbReference type="EMBL" id="GAA0762868.1"/>
    </source>
</evidence>
<keyword evidence="4" id="KW-1185">Reference proteome</keyword>
<dbReference type="SUPFAM" id="SSF53335">
    <property type="entry name" value="S-adenosyl-L-methionine-dependent methyltransferases"/>
    <property type="match status" value="1"/>
</dbReference>
<feature type="domain" description="Methyltransferase" evidence="2">
    <location>
        <begin position="2"/>
        <end position="81"/>
    </location>
</feature>
<protein>
    <recommendedName>
        <fullName evidence="2">Methyltransferase domain-containing protein</fullName>
    </recommendedName>
</protein>
<reference evidence="4" key="1">
    <citation type="journal article" date="2019" name="Int. J. Syst. Evol. Microbiol.">
        <title>The Global Catalogue of Microorganisms (GCM) 10K type strain sequencing project: providing services to taxonomists for standard genome sequencing and annotation.</title>
        <authorList>
            <consortium name="The Broad Institute Genomics Platform"/>
            <consortium name="The Broad Institute Genome Sequencing Center for Infectious Disease"/>
            <person name="Wu L."/>
            <person name="Ma J."/>
        </authorList>
    </citation>
    <scope>NUCLEOTIDE SEQUENCE [LARGE SCALE GENOMIC DNA]</scope>
    <source>
        <strain evidence="4">JCM 15503</strain>
    </source>
</reference>
<dbReference type="Pfam" id="PF13649">
    <property type="entry name" value="Methyltransf_25"/>
    <property type="match status" value="1"/>
</dbReference>
<name>A0ABP3VN90_9BURK</name>
<proteinExistence type="predicted"/>
<evidence type="ECO:0000256" key="1">
    <source>
        <dbReference type="SAM" id="MobiDB-lite"/>
    </source>
</evidence>
<accession>A0ABP3VN90</accession>
<organism evidence="3 4">
    <name type="scientific">Ideonella azotifigens</name>
    <dbReference type="NCBI Taxonomy" id="513160"/>
    <lineage>
        <taxon>Bacteria</taxon>
        <taxon>Pseudomonadati</taxon>
        <taxon>Pseudomonadota</taxon>
        <taxon>Betaproteobacteria</taxon>
        <taxon>Burkholderiales</taxon>
        <taxon>Sphaerotilaceae</taxon>
        <taxon>Ideonella</taxon>
    </lineage>
</organism>
<feature type="region of interest" description="Disordered" evidence="1">
    <location>
        <begin position="149"/>
        <end position="168"/>
    </location>
</feature>
<dbReference type="CDD" id="cd02440">
    <property type="entry name" value="AdoMet_MTases"/>
    <property type="match status" value="1"/>
</dbReference>
<dbReference type="Proteomes" id="UP001500279">
    <property type="component" value="Unassembled WGS sequence"/>
</dbReference>